<feature type="region of interest" description="Disordered" evidence="1">
    <location>
        <begin position="231"/>
        <end position="258"/>
    </location>
</feature>
<feature type="compositionally biased region" description="Polar residues" evidence="1">
    <location>
        <begin position="1"/>
        <end position="28"/>
    </location>
</feature>
<feature type="compositionally biased region" description="Polar residues" evidence="1">
    <location>
        <begin position="292"/>
        <end position="304"/>
    </location>
</feature>
<feature type="compositionally biased region" description="Basic and acidic residues" evidence="1">
    <location>
        <begin position="492"/>
        <end position="508"/>
    </location>
</feature>
<feature type="region of interest" description="Disordered" evidence="1">
    <location>
        <begin position="364"/>
        <end position="388"/>
    </location>
</feature>
<dbReference type="Proteomes" id="UP000016924">
    <property type="component" value="Unassembled WGS sequence"/>
</dbReference>
<evidence type="ECO:0000313" key="2">
    <source>
        <dbReference type="EMBL" id="EON61486.1"/>
    </source>
</evidence>
<organism evidence="2 3">
    <name type="scientific">Coniosporium apollinis (strain CBS 100218)</name>
    <name type="common">Rock-inhabiting black yeast</name>
    <dbReference type="NCBI Taxonomy" id="1168221"/>
    <lineage>
        <taxon>Eukaryota</taxon>
        <taxon>Fungi</taxon>
        <taxon>Dikarya</taxon>
        <taxon>Ascomycota</taxon>
        <taxon>Pezizomycotina</taxon>
        <taxon>Dothideomycetes</taxon>
        <taxon>Dothideomycetes incertae sedis</taxon>
        <taxon>Coniosporium</taxon>
    </lineage>
</organism>
<feature type="region of interest" description="Disordered" evidence="1">
    <location>
        <begin position="461"/>
        <end position="524"/>
    </location>
</feature>
<feature type="region of interest" description="Disordered" evidence="1">
    <location>
        <begin position="81"/>
        <end position="108"/>
    </location>
</feature>
<accession>R7YIM2</accession>
<evidence type="ECO:0000313" key="3">
    <source>
        <dbReference type="Proteomes" id="UP000016924"/>
    </source>
</evidence>
<evidence type="ECO:0000256" key="1">
    <source>
        <dbReference type="SAM" id="MobiDB-lite"/>
    </source>
</evidence>
<keyword evidence="3" id="KW-1185">Reference proteome</keyword>
<feature type="region of interest" description="Disordered" evidence="1">
    <location>
        <begin position="278"/>
        <end position="351"/>
    </location>
</feature>
<feature type="region of interest" description="Disordered" evidence="1">
    <location>
        <begin position="1"/>
        <end position="58"/>
    </location>
</feature>
<dbReference type="HOGENOM" id="CLU_519722_0_0_1"/>
<protein>
    <submittedName>
        <fullName evidence="2">Uncharacterized protein</fullName>
    </submittedName>
</protein>
<feature type="region of interest" description="Disordered" evidence="1">
    <location>
        <begin position="146"/>
        <end position="172"/>
    </location>
</feature>
<gene>
    <name evidence="2" type="ORF">W97_00701</name>
</gene>
<reference evidence="3" key="1">
    <citation type="submission" date="2012-06" db="EMBL/GenBank/DDBJ databases">
        <title>The genome sequence of Coniosporium apollinis CBS 100218.</title>
        <authorList>
            <consortium name="The Broad Institute Genome Sequencing Platform"/>
            <person name="Cuomo C."/>
            <person name="Gorbushina A."/>
            <person name="Noack S."/>
            <person name="Walker B."/>
            <person name="Young S.K."/>
            <person name="Zeng Q."/>
            <person name="Gargeya S."/>
            <person name="Fitzgerald M."/>
            <person name="Haas B."/>
            <person name="Abouelleil A."/>
            <person name="Alvarado L."/>
            <person name="Arachchi H.M."/>
            <person name="Berlin A.M."/>
            <person name="Chapman S.B."/>
            <person name="Goldberg J."/>
            <person name="Griggs A."/>
            <person name="Gujja S."/>
            <person name="Hansen M."/>
            <person name="Howarth C."/>
            <person name="Imamovic A."/>
            <person name="Larimer J."/>
            <person name="McCowan C."/>
            <person name="Montmayeur A."/>
            <person name="Murphy C."/>
            <person name="Neiman D."/>
            <person name="Pearson M."/>
            <person name="Priest M."/>
            <person name="Roberts A."/>
            <person name="Saif S."/>
            <person name="Shea T."/>
            <person name="Sisk P."/>
            <person name="Sykes S."/>
            <person name="Wortman J."/>
            <person name="Nusbaum C."/>
            <person name="Birren B."/>
        </authorList>
    </citation>
    <scope>NUCLEOTIDE SEQUENCE [LARGE SCALE GENOMIC DNA]</scope>
    <source>
        <strain evidence="3">CBS 100218</strain>
    </source>
</reference>
<dbReference type="EMBL" id="JH767555">
    <property type="protein sequence ID" value="EON61486.1"/>
    <property type="molecule type" value="Genomic_DNA"/>
</dbReference>
<name>R7YIM2_CONA1</name>
<proteinExistence type="predicted"/>
<dbReference type="AlphaFoldDB" id="R7YIM2"/>
<dbReference type="RefSeq" id="XP_007776803.1">
    <property type="nucleotide sequence ID" value="XM_007778613.1"/>
</dbReference>
<sequence>MADQDQTPSSLKRQHTSSNPETAHQPSKMQIIEPRKDSGAVHSAIGSRSRRISHKDFPFEVVERDAIPPEVQEGLQVFGFEPTSTDESESTGSAGVKLDAVDPSQAAEPDQEATMAFISTSLGRALPFLNKQRELLQKMSAAGVRFPDSPARNESQDADIDVRFPPSTPGDPTQNMNFADAMLVAPSAEFPQYGTFQHTGTNFRFSPLTPLDPTRNMSMDDVQIADPYAESPQRNLFQDDDDVDFRHPPPTPGGPPVNRELLEQLEATIELLHAEHPEYFGPRNVDTDVRSAGSTPSLRTLPSASTESSEDDTYSTIEEAPEGTIIQSIEPESGVLPEAPQYPEETTPGSTTIEVDFLEDGRGRLGDARAQNPNDRTEPTTPFNIDNPDYVQSWLQDVLATKPYEPVRQPSAESDHSDRGRNWVRDALTKVPDKLMNPPKGLPVSAIRETLKPKWIQGALERAEASDSPLLETVLDPRLTKDKPVGTARWPLGEEHNFEPPVDDDHLGLHPRLKKPPNGASDRQ</sequence>
<dbReference type="GeneID" id="19898012"/>
<dbReference type="OrthoDB" id="10312169at2759"/>
<feature type="compositionally biased region" description="Polar residues" evidence="1">
    <location>
        <begin position="371"/>
        <end position="384"/>
    </location>
</feature>